<reference evidence="1 2" key="1">
    <citation type="submission" date="2019-07" db="EMBL/GenBank/DDBJ databases">
        <authorList>
            <person name="Kim J.K."/>
            <person name="Cheong H.-M."/>
            <person name="Choi Y."/>
            <person name="Hwang K.J."/>
            <person name="Lee S."/>
            <person name="Choi C."/>
        </authorList>
    </citation>
    <scope>NUCLEOTIDE SEQUENCE [LARGE SCALE GENOMIC DNA]</scope>
    <source>
        <strain evidence="1 2">KS 22</strain>
    </source>
</reference>
<protein>
    <submittedName>
        <fullName evidence="1">Uncharacterized protein</fullName>
    </submittedName>
</protein>
<evidence type="ECO:0000313" key="1">
    <source>
        <dbReference type="EMBL" id="QMV44021.1"/>
    </source>
</evidence>
<proteinExistence type="predicted"/>
<keyword evidence="2" id="KW-1185">Reference proteome</keyword>
<gene>
    <name evidence="1" type="ORF">FPL14_24730</name>
</gene>
<dbReference type="KEGG" id="cchl:FPL14_24730"/>
<dbReference type="EMBL" id="CP041969">
    <property type="protein sequence ID" value="QMV44021.1"/>
    <property type="molecule type" value="Genomic_DNA"/>
</dbReference>
<dbReference type="Proteomes" id="UP000515679">
    <property type="component" value="Chromosome"/>
</dbReference>
<dbReference type="AlphaFoldDB" id="A0A7G5C487"/>
<name>A0A7G5C487_9BACL</name>
<dbReference type="RefSeq" id="WP_182300253.1">
    <property type="nucleotide sequence ID" value="NZ_CP041969.1"/>
</dbReference>
<evidence type="ECO:0000313" key="2">
    <source>
        <dbReference type="Proteomes" id="UP000515679"/>
    </source>
</evidence>
<organism evidence="1 2">
    <name type="scientific">Cohnella cholangitidis</name>
    <dbReference type="NCBI Taxonomy" id="2598458"/>
    <lineage>
        <taxon>Bacteria</taxon>
        <taxon>Bacillati</taxon>
        <taxon>Bacillota</taxon>
        <taxon>Bacilli</taxon>
        <taxon>Bacillales</taxon>
        <taxon>Paenibacillaceae</taxon>
        <taxon>Cohnella</taxon>
    </lineage>
</organism>
<sequence>MKIITLCGSTKFKEQFEQANAFLTLQGNIVISVAFFEQSEGFEITEEQAELLGNLHFRKIDISDEIFVIDVNGYIGNSTRKEIEYAEKKGKAIRYYSDGEIPFTFSAKGTL</sequence>
<accession>A0A7G5C487</accession>